<dbReference type="InterPro" id="IPR036397">
    <property type="entry name" value="RNaseH_sf"/>
</dbReference>
<evidence type="ECO:0000313" key="4">
    <source>
        <dbReference type="Proteomes" id="UP001459277"/>
    </source>
</evidence>
<dbReference type="InterPro" id="IPR026960">
    <property type="entry name" value="RVT-Znf"/>
</dbReference>
<feature type="domain" description="RNase H type-1" evidence="1">
    <location>
        <begin position="742"/>
        <end position="821"/>
    </location>
</feature>
<evidence type="ECO:0000259" key="2">
    <source>
        <dbReference type="Pfam" id="PF13966"/>
    </source>
</evidence>
<sequence length="879" mass="100587">MSTSDHSMIAVHSPTLKPQHKRHHPPFRFEAMWLCDPRCAKVVEDTWMEGLYKPDGAQIKNCLNSCRARLSAWNRLEFGHVKRQIKRLENSLQHLEQHPERNCDQIQEVRRSLNYWLDAENTMWHQRSRHLWITDGDRNTSFFHQKASNRKDRNSIKGLIDEQGVWQEDDHVMEWIIVDYFSTIFQTAGPTDTSAIIEAIQPVVILSMNEYLCQPFQAEEVQKALKQMHPKKSSGPDEGLSALLNKAARNGDITSVAACSHGPKISHLFFADDSIIFCQATSEECTRLENILETYEHASGQKFNKEKTSLFFSHNTSQDIRDNIRHRFGAEVIKQHETYLGLPSLVGKEVLIKAVAQAVPTYTISVFKLPDALCDDLTSMVHKFWWGQSNGQNKMAWLSWEKMCAPKKEGGLGFRDLKSFNLALLSKQGWRLQTNTRSLVYRVLKARYFPNYDFLHAELGRLPSFAWRSIIAAQHIVRAGHRWQVGNGASIRVWQDRWIPRPQSFTTVTQPNTLHMHSMVTELLDEVKGEWKADLVKRVFLPDEAQTILSIPRSNKQSNDRIVWAYTPKGIFTVNSAYKVALATSSYASTVGESDTTAKETFWRTLWSLDIPNKIKTFAWRACRNILPTKVNLRHRGVLDSATCEACCMAYETSGHLFWECTKAREHVGRELLELILSVAWCMWYNRNKTRLWSTRKSSQQVIHKARSLLEEFRLAHPSRPHLKDHADTRWVPPLHSWCKVNSDAAIFSNLKTIGIGVVIRDHEGSVIAALSKHLPLPLGPLEAEAKAMDEAVLFAWDVDIREAIFETESSMVSDAIAGHTTPPVSIVDIIAGTLIRLQDFRRFIGRPCCKEFDGFGQGVILMGMERRICGAWINIVKR</sequence>
<dbReference type="SUPFAM" id="SSF53098">
    <property type="entry name" value="Ribonuclease H-like"/>
    <property type="match status" value="1"/>
</dbReference>
<evidence type="ECO:0000259" key="1">
    <source>
        <dbReference type="Pfam" id="PF13456"/>
    </source>
</evidence>
<proteinExistence type="predicted"/>
<dbReference type="PANTHER" id="PTHR33116">
    <property type="entry name" value="REVERSE TRANSCRIPTASE ZINC-BINDING DOMAIN-CONTAINING PROTEIN-RELATED-RELATED"/>
    <property type="match status" value="1"/>
</dbReference>
<reference evidence="3 4" key="1">
    <citation type="submission" date="2024-01" db="EMBL/GenBank/DDBJ databases">
        <title>A telomere-to-telomere, gap-free genome of sweet tea (Lithocarpus litseifolius).</title>
        <authorList>
            <person name="Zhou J."/>
        </authorList>
    </citation>
    <scope>NUCLEOTIDE SEQUENCE [LARGE SCALE GENOMIC DNA]</scope>
    <source>
        <strain evidence="3">Zhou-2022a</strain>
        <tissue evidence="3">Leaf</tissue>
    </source>
</reference>
<feature type="domain" description="Reverse transcriptase zinc-binding" evidence="2">
    <location>
        <begin position="573"/>
        <end position="666"/>
    </location>
</feature>
<dbReference type="AlphaFoldDB" id="A0AAW2CV54"/>
<dbReference type="GO" id="GO:0004523">
    <property type="term" value="F:RNA-DNA hybrid ribonuclease activity"/>
    <property type="evidence" value="ECO:0007669"/>
    <property type="project" value="InterPro"/>
</dbReference>
<evidence type="ECO:0008006" key="5">
    <source>
        <dbReference type="Google" id="ProtNLM"/>
    </source>
</evidence>
<dbReference type="Proteomes" id="UP001459277">
    <property type="component" value="Unassembled WGS sequence"/>
</dbReference>
<evidence type="ECO:0000313" key="3">
    <source>
        <dbReference type="EMBL" id="KAL0001962.1"/>
    </source>
</evidence>
<organism evidence="3 4">
    <name type="scientific">Lithocarpus litseifolius</name>
    <dbReference type="NCBI Taxonomy" id="425828"/>
    <lineage>
        <taxon>Eukaryota</taxon>
        <taxon>Viridiplantae</taxon>
        <taxon>Streptophyta</taxon>
        <taxon>Embryophyta</taxon>
        <taxon>Tracheophyta</taxon>
        <taxon>Spermatophyta</taxon>
        <taxon>Magnoliopsida</taxon>
        <taxon>eudicotyledons</taxon>
        <taxon>Gunneridae</taxon>
        <taxon>Pentapetalae</taxon>
        <taxon>rosids</taxon>
        <taxon>fabids</taxon>
        <taxon>Fagales</taxon>
        <taxon>Fagaceae</taxon>
        <taxon>Lithocarpus</taxon>
    </lineage>
</organism>
<dbReference type="InterPro" id="IPR044730">
    <property type="entry name" value="RNase_H-like_dom_plant"/>
</dbReference>
<comment type="caution">
    <text evidence="3">The sequence shown here is derived from an EMBL/GenBank/DDBJ whole genome shotgun (WGS) entry which is preliminary data.</text>
</comment>
<accession>A0AAW2CV54</accession>
<dbReference type="GO" id="GO:0003676">
    <property type="term" value="F:nucleic acid binding"/>
    <property type="evidence" value="ECO:0007669"/>
    <property type="project" value="InterPro"/>
</dbReference>
<dbReference type="Pfam" id="PF13456">
    <property type="entry name" value="RVT_3"/>
    <property type="match status" value="1"/>
</dbReference>
<name>A0AAW2CV54_9ROSI</name>
<dbReference type="Gene3D" id="3.30.420.10">
    <property type="entry name" value="Ribonuclease H-like superfamily/Ribonuclease H"/>
    <property type="match status" value="1"/>
</dbReference>
<dbReference type="InterPro" id="IPR012337">
    <property type="entry name" value="RNaseH-like_sf"/>
</dbReference>
<dbReference type="EMBL" id="JAZDWU010000005">
    <property type="protein sequence ID" value="KAL0001962.1"/>
    <property type="molecule type" value="Genomic_DNA"/>
</dbReference>
<protein>
    <recommendedName>
        <fullName evidence="5">Reverse transcriptase zinc-binding domain-containing protein</fullName>
    </recommendedName>
</protein>
<dbReference type="InterPro" id="IPR002156">
    <property type="entry name" value="RNaseH_domain"/>
</dbReference>
<gene>
    <name evidence="3" type="ORF">SO802_015743</name>
</gene>
<dbReference type="PANTHER" id="PTHR33116:SF86">
    <property type="entry name" value="REVERSE TRANSCRIPTASE DOMAIN-CONTAINING PROTEIN"/>
    <property type="match status" value="1"/>
</dbReference>
<dbReference type="Pfam" id="PF13966">
    <property type="entry name" value="zf-RVT"/>
    <property type="match status" value="1"/>
</dbReference>
<dbReference type="CDD" id="cd06222">
    <property type="entry name" value="RNase_H_like"/>
    <property type="match status" value="1"/>
</dbReference>
<keyword evidence="4" id="KW-1185">Reference proteome</keyword>